<feature type="compositionally biased region" description="Basic residues" evidence="4">
    <location>
        <begin position="456"/>
        <end position="467"/>
    </location>
</feature>
<feature type="compositionally biased region" description="Basic and acidic residues" evidence="4">
    <location>
        <begin position="422"/>
        <end position="435"/>
    </location>
</feature>
<evidence type="ECO:0000256" key="3">
    <source>
        <dbReference type="ARBA" id="ARBA00023242"/>
    </source>
</evidence>
<dbReference type="CDD" id="cd00073">
    <property type="entry name" value="H15"/>
    <property type="match status" value="1"/>
</dbReference>
<comment type="subcellular location">
    <subcellularLocation>
        <location evidence="1">Nucleus</location>
    </subcellularLocation>
</comment>
<evidence type="ECO:0000256" key="4">
    <source>
        <dbReference type="SAM" id="MobiDB-lite"/>
    </source>
</evidence>
<dbReference type="InterPro" id="IPR036390">
    <property type="entry name" value="WH_DNA-bd_sf"/>
</dbReference>
<name>A0A1J3E309_NOCCA</name>
<dbReference type="GO" id="GO:0030261">
    <property type="term" value="P:chromosome condensation"/>
    <property type="evidence" value="ECO:0007669"/>
    <property type="project" value="TreeGrafter"/>
</dbReference>
<dbReference type="Pfam" id="PF00538">
    <property type="entry name" value="Linker_histone"/>
    <property type="match status" value="1"/>
</dbReference>
<dbReference type="SMART" id="SM00526">
    <property type="entry name" value="H15"/>
    <property type="match status" value="1"/>
</dbReference>
<evidence type="ECO:0000256" key="2">
    <source>
        <dbReference type="ARBA" id="ARBA00023125"/>
    </source>
</evidence>
<dbReference type="PROSITE" id="PS51504">
    <property type="entry name" value="H15"/>
    <property type="match status" value="1"/>
</dbReference>
<dbReference type="PANTHER" id="PTHR11467:SF109">
    <property type="entry name" value="H15 DOMAIN-CONTAINING PROTEIN"/>
    <property type="match status" value="1"/>
</dbReference>
<protein>
    <recommendedName>
        <fullName evidence="5">H15 domain-containing protein</fullName>
    </recommendedName>
</protein>
<dbReference type="GO" id="GO:0000786">
    <property type="term" value="C:nucleosome"/>
    <property type="evidence" value="ECO:0007669"/>
    <property type="project" value="InterPro"/>
</dbReference>
<feature type="compositionally biased region" description="Basic residues" evidence="4">
    <location>
        <begin position="436"/>
        <end position="447"/>
    </location>
</feature>
<dbReference type="GO" id="GO:0045910">
    <property type="term" value="P:negative regulation of DNA recombination"/>
    <property type="evidence" value="ECO:0007669"/>
    <property type="project" value="TreeGrafter"/>
</dbReference>
<dbReference type="GO" id="GO:0005730">
    <property type="term" value="C:nucleolus"/>
    <property type="evidence" value="ECO:0007669"/>
    <property type="project" value="TreeGrafter"/>
</dbReference>
<dbReference type="GO" id="GO:0003690">
    <property type="term" value="F:double-stranded DNA binding"/>
    <property type="evidence" value="ECO:0007669"/>
    <property type="project" value="TreeGrafter"/>
</dbReference>
<feature type="region of interest" description="Disordered" evidence="4">
    <location>
        <begin position="130"/>
        <end position="151"/>
    </location>
</feature>
<organism evidence="6">
    <name type="scientific">Noccaea caerulescens</name>
    <name type="common">Alpine penny-cress</name>
    <name type="synonym">Thlaspi caerulescens</name>
    <dbReference type="NCBI Taxonomy" id="107243"/>
    <lineage>
        <taxon>Eukaryota</taxon>
        <taxon>Viridiplantae</taxon>
        <taxon>Streptophyta</taxon>
        <taxon>Embryophyta</taxon>
        <taxon>Tracheophyta</taxon>
        <taxon>Spermatophyta</taxon>
        <taxon>Magnoliopsida</taxon>
        <taxon>eudicotyledons</taxon>
        <taxon>Gunneridae</taxon>
        <taxon>Pentapetalae</taxon>
        <taxon>rosids</taxon>
        <taxon>malvids</taxon>
        <taxon>Brassicales</taxon>
        <taxon>Brassicaceae</taxon>
        <taxon>Coluteocarpeae</taxon>
        <taxon>Noccaea</taxon>
    </lineage>
</organism>
<dbReference type="EMBL" id="GEVI01005798">
    <property type="protein sequence ID" value="JAU26522.1"/>
    <property type="molecule type" value="Transcribed_RNA"/>
</dbReference>
<gene>
    <name evidence="6" type="ORF">GA_TR11183_c0_g1_i1_g.36117</name>
</gene>
<sequence length="467" mass="52672">MAASATIVPMAHERKVENLRDFMVNLAKSRGLLLPETKFFEQKFVDLCLSRVPDHPTYSAMIFVAITELKEKGGSREEAISEFIKSKYKHLPFAHTSLLSHHLAKLVEKKEILCDYNNYCYTLPGDKEKSAASTDAERKSSVIKGRRSDQRMANEVIPHQNEEERVLVLKSGDHKVDHKSGKELSLTESRTSSKRKACGGVNVVEVRHTEDNGVNACLRDSTVESLREEPEVAVEYSETEGRAEANIDGGELCEVVVVQDWQNDVLMVESGKEEENPMGIISKLRKAKLRRTSNTMKEASVEVKSKAYKTLWECQTETCGNIIALEKMLKQCKEKDQLNTAVSEIDDVSRLPLSMENCKELRKIAQKIESQLSEIIDSFDEAVVPSDETRGSEIEGISKGLFKEDPMIKTPCENNGSGKPSKQHEQKEREIDSQKKPRAKKTKTRVKRLGDIGTRVLRKSPRMHKPT</sequence>
<feature type="region of interest" description="Disordered" evidence="4">
    <location>
        <begin position="405"/>
        <end position="467"/>
    </location>
</feature>
<keyword evidence="2" id="KW-0238">DNA-binding</keyword>
<dbReference type="Gene3D" id="1.10.10.10">
    <property type="entry name" value="Winged helix-like DNA-binding domain superfamily/Winged helix DNA-binding domain"/>
    <property type="match status" value="1"/>
</dbReference>
<dbReference type="InterPro" id="IPR005818">
    <property type="entry name" value="Histone_H1/H5_H15"/>
</dbReference>
<dbReference type="AlphaFoldDB" id="A0A1J3E309"/>
<dbReference type="SUPFAM" id="SSF46785">
    <property type="entry name" value="Winged helix' DNA-binding domain"/>
    <property type="match status" value="1"/>
</dbReference>
<feature type="domain" description="H15" evidence="5">
    <location>
        <begin position="54"/>
        <end position="125"/>
    </location>
</feature>
<evidence type="ECO:0000256" key="1">
    <source>
        <dbReference type="ARBA" id="ARBA00004123"/>
    </source>
</evidence>
<dbReference type="PANTHER" id="PTHR11467">
    <property type="entry name" value="HISTONE H1"/>
    <property type="match status" value="1"/>
</dbReference>
<proteinExistence type="predicted"/>
<evidence type="ECO:0000313" key="6">
    <source>
        <dbReference type="EMBL" id="JAU26522.1"/>
    </source>
</evidence>
<dbReference type="InterPro" id="IPR036388">
    <property type="entry name" value="WH-like_DNA-bd_sf"/>
</dbReference>
<accession>A0A1J3E309</accession>
<dbReference type="GO" id="GO:0006334">
    <property type="term" value="P:nucleosome assembly"/>
    <property type="evidence" value="ECO:0007669"/>
    <property type="project" value="InterPro"/>
</dbReference>
<reference evidence="6" key="1">
    <citation type="submission" date="2016-07" db="EMBL/GenBank/DDBJ databases">
        <title>De novo transcriptome assembly of four accessions of the metal hyperaccumulator plant Noccaea caerulescens.</title>
        <authorList>
            <person name="Blande D."/>
            <person name="Halimaa P."/>
            <person name="Tervahauta A.I."/>
            <person name="Aarts M.G."/>
            <person name="Karenlampi S.O."/>
        </authorList>
    </citation>
    <scope>NUCLEOTIDE SEQUENCE</scope>
</reference>
<keyword evidence="3" id="KW-0539">Nucleus</keyword>
<evidence type="ECO:0000259" key="5">
    <source>
        <dbReference type="PROSITE" id="PS51504"/>
    </source>
</evidence>
<dbReference type="GO" id="GO:0031492">
    <property type="term" value="F:nucleosomal DNA binding"/>
    <property type="evidence" value="ECO:0007669"/>
    <property type="project" value="TreeGrafter"/>
</dbReference>